<dbReference type="InterPro" id="IPR046341">
    <property type="entry name" value="SET_dom_sf"/>
</dbReference>
<dbReference type="GO" id="GO:0008276">
    <property type="term" value="F:protein methyltransferase activity"/>
    <property type="evidence" value="ECO:0007669"/>
    <property type="project" value="UniProtKB-ARBA"/>
</dbReference>
<sequence length="1727" mass="196164">MGCSFPVVKMAKWGEGDPRWIVEERPDATNVNNWHWKESNATGWSKDKLNELFLLFEISDGNLTSTIIEFEKLQGEAIANNRKGKLIYFYEWDLVLKWQGRILNDESKTKIDGKITIPNLSEENELDEIDITVTVDESNDKSELLKQFMYNVGRTKIREQLGKYIVSLKNDYAKNLILPKKEEVQVHNKPTTTVNHTATNKAVINNSSSAPSKPATDSKSVGVKIDCKTLIFEEKFQCKANELFDCFSKIELMTAFTRGDVKLDFTKNGEFVLFGGNISGKFTEIIPCQKIAQTWRYKQWPTGHFSNVVMEFEEKDDHTLLKLKQTLVPSNEYDSTNQNWQRYYFEIVLAIPFYLIANGRIAVCQNNAEKALEEPTFCLTGTIALPPPNPVICFNQNEIFACAFGEARCDGLGYCGTPPYAGAGMVTNAMPMKIFVNIMIPNNGPNVFLNIDELFIQMALDGMDDVLFPRFREIRSRAQRIKYIEKLLIHHNLIGDKKNFTYDKSSPKAIAIAEISRECGNRNFKRKDYWEAVKWYNQCLGFAYLGSKQEADAYASRAEVCFELRFLGECLKNIEWAEACNVTKEKLAALEKRKKLVLEMIANGEGFNNPMYAIGHQFLGLNMDTSENYPMADCFEVKTDKAFGRHVITNKKLRVGDIFCIDEPFSKILFAEYGCEFCAYCLSNNALDLIPCKICTHVMFCSDQGSKSCAKMGYEKFHKYECGLITGLHNTGEIEWRAAFNTFLEGFYACNQNLREFKRVAAENCDSKKTIFDFDDLSDRRNLFRIIDAIPKTKKGNTFDDFKICAKTAIITHLFMKHSPLKEVLKSEDDQEFFRLCIYKYSQQCGYSRVSHSSLKGDELNFLPYHAIGTYPFFSLVNHSCAANIIRVNYGSKSIGVAIRPIQPGEQIFLNYQVNHDLYDYAYRRNFLMKNFSFICKCEACTFNYGQSRDLSLVDMRLTNSILYSDRPHLIKASFDLAKSKYRHYFKILQMIDNEYPTLDISCVRECVRTASCGVYLNEMKTNYIVPALEYFSQGMEDIYSPSNKSAGSLFGIVSFKTSQCIPNNTCNTFGPFISPQKFLKTIDNLDLTGGKSECNANMAEGLATALVCFQDLEKLRDKEITTNKHCILISNSSPYSMPVTECYEYEGKTVEQLAAIFMEKNINLSIISPRKIPVLFEIFEKSGGDLVLTTSKNYSKDPRHLVLLKGFSLKERPASPNVNQSGQPNQLPPSQPVANPQPTTIIQNNDANIHAAQINVNNPGIRQMNPNIRQNTAPIMQAPNQQQQQQPIPGQMVNAIPPQFVGAQQNMGNFQQRPTNQQQQQPQPHPRWIAPNQSRQPFMPTQGNMSGNNIMGGANIAPNNMMQQTQGNQNQPQQNSALISQLTQPSNIAMTPQQQAMARMAAMQNQQQNQQMMQNQLGNNNMNMVPNQLQNNPQMMPTNQQAMQGIPGSGLVQQNPSVSQQSGQQIIQCEISARVSKETNEVEVRGDTWPPRLIMQLMPRAVITNVGGHLLRDAKIVNFHWGQPSEAFEALSKVMANGFAGCVHFMPSQCDVKILILLYMPEKKSYYGFIPNDQNGYVDKLRRVIQQSKTTQFGQTPGPPNPQQVGPRGQIMGMNPIVQQNVMNQQVGQQNMGNVGNMQGQGDQSMMFNQQMQQMQPNMVSNQPMNPNQQRMTRPQNIMQNNLRHLLQQQQNQFRPQMGQQQQQQQQQQQPNQQMHGGMDPNFDMF</sequence>
<protein>
    <recommendedName>
        <fullName evidence="7">Mediator complex subunit 25</fullName>
    </recommendedName>
</protein>
<dbReference type="PROSITE" id="PS50280">
    <property type="entry name" value="SET"/>
    <property type="match status" value="1"/>
</dbReference>
<dbReference type="InterPro" id="IPR038196">
    <property type="entry name" value="Med25_PTOV_sf"/>
</dbReference>
<evidence type="ECO:0000256" key="5">
    <source>
        <dbReference type="ARBA" id="ARBA00023163"/>
    </source>
</evidence>
<dbReference type="GO" id="GO:0008170">
    <property type="term" value="F:N-methyltransferase activity"/>
    <property type="evidence" value="ECO:0007669"/>
    <property type="project" value="UniProtKB-ARBA"/>
</dbReference>
<dbReference type="InterPro" id="IPR015310">
    <property type="entry name" value="AHSA1-like_N"/>
</dbReference>
<reference evidence="10 11" key="1">
    <citation type="submission" date="2015-04" db="EMBL/GenBank/DDBJ databases">
        <authorList>
            <person name="Syromyatnikov M.Y."/>
            <person name="Popov V.N."/>
        </authorList>
    </citation>
    <scope>NUCLEOTIDE SEQUENCE [LARGE SCALE GENOMIC DNA]</scope>
</reference>
<dbReference type="PANTHER" id="PTHR47111">
    <property type="entry name" value="BCDNA.LD29892"/>
    <property type="match status" value="1"/>
</dbReference>
<dbReference type="Pfam" id="PF08327">
    <property type="entry name" value="AHSA1"/>
    <property type="match status" value="1"/>
</dbReference>
<feature type="compositionally biased region" description="Polar residues" evidence="8">
    <location>
        <begin position="1233"/>
        <end position="1242"/>
    </location>
</feature>
<dbReference type="Gene3D" id="6.10.140.2220">
    <property type="match status" value="1"/>
</dbReference>
<gene>
    <name evidence="10" type="ORF">CLUMA_CG017166</name>
</gene>
<dbReference type="Proteomes" id="UP000183832">
    <property type="component" value="Unassembled WGS sequence"/>
</dbReference>
<dbReference type="InterPro" id="IPR013538">
    <property type="entry name" value="ASHA1/2-like_C"/>
</dbReference>
<dbReference type="Gene3D" id="3.30.530.20">
    <property type="match status" value="1"/>
</dbReference>
<dbReference type="GO" id="GO:0051087">
    <property type="term" value="F:protein-folding chaperone binding"/>
    <property type="evidence" value="ECO:0007669"/>
    <property type="project" value="InterPro"/>
</dbReference>
<keyword evidence="11" id="KW-1185">Reference proteome</keyword>
<keyword evidence="3" id="KW-0805">Transcription regulation</keyword>
<dbReference type="Gene3D" id="2.40.290.30">
    <property type="entry name" value="Mediator complex subunit 25, ACID domain"/>
    <property type="match status" value="1"/>
</dbReference>
<evidence type="ECO:0000256" key="8">
    <source>
        <dbReference type="SAM" id="MobiDB-lite"/>
    </source>
</evidence>
<dbReference type="InterPro" id="IPR021419">
    <property type="entry name" value="Mediator_Med25_VWA"/>
</dbReference>
<keyword evidence="4" id="KW-0010">Activator</keyword>
<feature type="domain" description="SET" evidence="9">
    <location>
        <begin position="633"/>
        <end position="913"/>
    </location>
</feature>
<dbReference type="Pfam" id="PF11265">
    <property type="entry name" value="Med25_VWA"/>
    <property type="match status" value="1"/>
</dbReference>
<evidence type="ECO:0000256" key="2">
    <source>
        <dbReference type="ARBA" id="ARBA00006817"/>
    </source>
</evidence>
<dbReference type="EMBL" id="CVRI01000061">
    <property type="protein sequence ID" value="CRL04053.1"/>
    <property type="molecule type" value="Genomic_DNA"/>
</dbReference>
<proteinExistence type="inferred from homology"/>
<dbReference type="InterPro" id="IPR021394">
    <property type="entry name" value="Med25_PTOV"/>
</dbReference>
<feature type="region of interest" description="Disordered" evidence="8">
    <location>
        <begin position="1213"/>
        <end position="1242"/>
    </location>
</feature>
<dbReference type="Gene3D" id="2.170.270.10">
    <property type="entry name" value="SET domain"/>
    <property type="match status" value="1"/>
</dbReference>
<feature type="compositionally biased region" description="Low complexity" evidence="8">
    <location>
        <begin position="1693"/>
        <end position="1718"/>
    </location>
</feature>
<dbReference type="Gene3D" id="3.15.10.20">
    <property type="entry name" value="Activator of Hsp90 ATPase Aha1, N-terminal domain"/>
    <property type="match status" value="1"/>
</dbReference>
<evidence type="ECO:0000256" key="3">
    <source>
        <dbReference type="ARBA" id="ARBA00023015"/>
    </source>
</evidence>
<feature type="region of interest" description="Disordered" evidence="8">
    <location>
        <begin position="1693"/>
        <end position="1727"/>
    </location>
</feature>
<dbReference type="InterPro" id="IPR023393">
    <property type="entry name" value="START-like_dom_sf"/>
</dbReference>
<organism evidence="10 11">
    <name type="scientific">Clunio marinus</name>
    <dbReference type="NCBI Taxonomy" id="568069"/>
    <lineage>
        <taxon>Eukaryota</taxon>
        <taxon>Metazoa</taxon>
        <taxon>Ecdysozoa</taxon>
        <taxon>Arthropoda</taxon>
        <taxon>Hexapoda</taxon>
        <taxon>Insecta</taxon>
        <taxon>Pterygota</taxon>
        <taxon>Neoptera</taxon>
        <taxon>Endopterygota</taxon>
        <taxon>Diptera</taxon>
        <taxon>Nematocera</taxon>
        <taxon>Chironomoidea</taxon>
        <taxon>Chironomidae</taxon>
        <taxon>Clunio</taxon>
    </lineage>
</organism>
<comment type="similarity">
    <text evidence="2">Belongs to the AHA1 family.</text>
</comment>
<dbReference type="GO" id="GO:0008757">
    <property type="term" value="F:S-adenosylmethionine-dependent methyltransferase activity"/>
    <property type="evidence" value="ECO:0007669"/>
    <property type="project" value="UniProtKB-ARBA"/>
</dbReference>
<dbReference type="Gene3D" id="1.10.220.160">
    <property type="match status" value="1"/>
</dbReference>
<evidence type="ECO:0000256" key="7">
    <source>
        <dbReference type="ARBA" id="ARBA00031958"/>
    </source>
</evidence>
<dbReference type="Pfam" id="PF00856">
    <property type="entry name" value="SET"/>
    <property type="match status" value="1"/>
</dbReference>
<dbReference type="SUPFAM" id="SSF82199">
    <property type="entry name" value="SET domain"/>
    <property type="match status" value="1"/>
</dbReference>
<evidence type="ECO:0000259" key="9">
    <source>
        <dbReference type="PROSITE" id="PS50280"/>
    </source>
</evidence>
<dbReference type="PANTHER" id="PTHR47111:SF1">
    <property type="entry name" value="SET AND MYND DOMAIN-CONTAINING PROTEIN 4"/>
    <property type="match status" value="1"/>
</dbReference>
<evidence type="ECO:0000256" key="4">
    <source>
        <dbReference type="ARBA" id="ARBA00023159"/>
    </source>
</evidence>
<dbReference type="Pfam" id="PF09229">
    <property type="entry name" value="Aha1_N"/>
    <property type="match status" value="1"/>
</dbReference>
<dbReference type="SMART" id="SM01000">
    <property type="entry name" value="Aha1_N"/>
    <property type="match status" value="1"/>
</dbReference>
<dbReference type="InterPro" id="IPR001214">
    <property type="entry name" value="SET_dom"/>
</dbReference>
<dbReference type="SUPFAM" id="SSF103111">
    <property type="entry name" value="Activator of Hsp90 ATPase, Aha1"/>
    <property type="match status" value="1"/>
</dbReference>
<dbReference type="STRING" id="568069.A0A1J1IV18"/>
<keyword evidence="6" id="KW-0539">Nucleus</keyword>
<name>A0A1J1IV18_9DIPT</name>
<feature type="compositionally biased region" description="Polar residues" evidence="8">
    <location>
        <begin position="1217"/>
        <end position="1226"/>
    </location>
</feature>
<evidence type="ECO:0000256" key="6">
    <source>
        <dbReference type="ARBA" id="ARBA00023242"/>
    </source>
</evidence>
<dbReference type="SUPFAM" id="SSF55961">
    <property type="entry name" value="Bet v1-like"/>
    <property type="match status" value="1"/>
</dbReference>
<dbReference type="OrthoDB" id="567237at2759"/>
<dbReference type="Gene3D" id="1.25.40.10">
    <property type="entry name" value="Tetratricopeptide repeat domain"/>
    <property type="match status" value="1"/>
</dbReference>
<keyword evidence="5" id="KW-0804">Transcription</keyword>
<dbReference type="InterPro" id="IPR036338">
    <property type="entry name" value="Aha1"/>
</dbReference>
<dbReference type="SUPFAM" id="SSF144232">
    <property type="entry name" value="HIT/MYND zinc finger-like"/>
    <property type="match status" value="1"/>
</dbReference>
<evidence type="ECO:0000256" key="1">
    <source>
        <dbReference type="ARBA" id="ARBA00004123"/>
    </source>
</evidence>
<dbReference type="CDD" id="cd08892">
    <property type="entry name" value="SRPBCC_Aha1"/>
    <property type="match status" value="1"/>
</dbReference>
<evidence type="ECO:0000313" key="10">
    <source>
        <dbReference type="EMBL" id="CRL04053.1"/>
    </source>
</evidence>
<dbReference type="InterPro" id="IPR011990">
    <property type="entry name" value="TPR-like_helical_dom_sf"/>
</dbReference>
<dbReference type="Pfam" id="PF11232">
    <property type="entry name" value="Med25"/>
    <property type="match status" value="1"/>
</dbReference>
<dbReference type="GO" id="GO:0001671">
    <property type="term" value="F:ATPase activator activity"/>
    <property type="evidence" value="ECO:0007669"/>
    <property type="project" value="InterPro"/>
</dbReference>
<comment type="subcellular location">
    <subcellularLocation>
        <location evidence="1">Nucleus</location>
    </subcellularLocation>
</comment>
<accession>A0A1J1IV18</accession>
<dbReference type="GO" id="GO:0005634">
    <property type="term" value="C:nucleus"/>
    <property type="evidence" value="ECO:0007669"/>
    <property type="project" value="UniProtKB-SubCell"/>
</dbReference>
<evidence type="ECO:0000313" key="11">
    <source>
        <dbReference type="Proteomes" id="UP000183832"/>
    </source>
</evidence>